<evidence type="ECO:0000313" key="3">
    <source>
        <dbReference type="Proteomes" id="UP000070134"/>
    </source>
</evidence>
<name>A0A126ZYX4_9MICC</name>
<dbReference type="Pfam" id="PF13625">
    <property type="entry name" value="Helicase_C_3"/>
    <property type="match status" value="1"/>
</dbReference>
<dbReference type="EMBL" id="CP014518">
    <property type="protein sequence ID" value="AMM31764.1"/>
    <property type="molecule type" value="Genomic_DNA"/>
</dbReference>
<dbReference type="AlphaFoldDB" id="A0A126ZYX4"/>
<dbReference type="OrthoDB" id="3415124at2"/>
<dbReference type="PATRIC" id="fig|37927.3.peg.1126"/>
<reference evidence="2 3" key="1">
    <citation type="submission" date="2016-02" db="EMBL/GenBank/DDBJ databases">
        <title>Complete genome of Sinomonas atrocyanea KCTC 3377.</title>
        <authorList>
            <person name="Kim K.M."/>
        </authorList>
    </citation>
    <scope>NUCLEOTIDE SEQUENCE [LARGE SCALE GENOMIC DNA]</scope>
    <source>
        <strain evidence="2 3">KCTC 3377</strain>
    </source>
</reference>
<dbReference type="Proteomes" id="UP000070134">
    <property type="component" value="Chromosome"/>
</dbReference>
<sequence length="798" mass="84112">MSSIRALAEELSARGNDSLRRLFLARPDLIMPGVPDFAALAARACARVSLQRALEGLTKPELEVLEALVLTTNEDEGRSGSAVELRHAVGNATLGTLETILATLSQLALLYRADPPDTIHSASGSRRRYYQPVARVREVLGSYPAGLGRPYTDLATTSAVFAEQAARIVNANAALQPEGQQQPVEHHIAAAYALERWAALPESLDGAPPRTAEVLAKFAHWPVGAVPHAAARVRPGKKTDNPVDWLLTHGLLVALDDEHVELPRAAGLALRGGRIVPDLAMSPPPAALATTTAALRRNAALGAIGDVLRTVSALAVEAAERPIETLRSGGVGTREMRRLTATLRTDADAAVFALELAAASRVLSLDPDTSTWRATGAEAWLALSRPEQWLVLATVWLDTPRVASLAMSGEGSDQLAPLSGEGQRSDAPSVRRRILEVAAALSHESAQSNGRVPVVDAESIRTRIDWLQPRLARRLRGLLDAVLAEAALLGVTGSGALTGVGEAVLRDDFDAARASLAELLPAGVEKVLLQADLTAVAPGYLDPVLARRLALLADPEGRGPATIYRFSAGSLRRALDAGEDAASIHAFLTEHASTAVPQPLAYLIDDTAARHGRIRVGRAGSFIASDDEAALAGVLADPAARQLGLTQIAPTVLVSNASPQEVAGVLRELGLSPAVDASLDPVVRLRRAAGAGVLPVPAPRTPVPDQEAVEAQLAILRTQSPVGPAGDEAAPAMGIETLQKAIRLKRAVRLSIVDALGNSSIEELRPVSISAGRVRVFDPERETERVLSVHRIIDVELA</sequence>
<evidence type="ECO:0000313" key="2">
    <source>
        <dbReference type="EMBL" id="AMM31764.1"/>
    </source>
</evidence>
<dbReference type="RefSeq" id="WP_066496213.1">
    <property type="nucleotide sequence ID" value="NZ_BJMO01000103.1"/>
</dbReference>
<dbReference type="KEGG" id="satk:SA2016_1081"/>
<protein>
    <recommendedName>
        <fullName evidence="1">Helicase XPB/Ssl2 N-terminal domain-containing protein</fullName>
    </recommendedName>
</protein>
<dbReference type="InterPro" id="IPR032830">
    <property type="entry name" value="XPB/Ssl2_N"/>
</dbReference>
<organism evidence="2 3">
    <name type="scientific">Sinomonas atrocyanea</name>
    <dbReference type="NCBI Taxonomy" id="37927"/>
    <lineage>
        <taxon>Bacteria</taxon>
        <taxon>Bacillati</taxon>
        <taxon>Actinomycetota</taxon>
        <taxon>Actinomycetes</taxon>
        <taxon>Micrococcales</taxon>
        <taxon>Micrococcaceae</taxon>
        <taxon>Sinomonas</taxon>
    </lineage>
</organism>
<dbReference type="STRING" id="37927.SA2016_1081"/>
<proteinExistence type="predicted"/>
<evidence type="ECO:0000259" key="1">
    <source>
        <dbReference type="Pfam" id="PF13625"/>
    </source>
</evidence>
<gene>
    <name evidence="2" type="ORF">SA2016_1081</name>
</gene>
<accession>A0A126ZYX4</accession>
<feature type="domain" description="Helicase XPB/Ssl2 N-terminal" evidence="1">
    <location>
        <begin position="527"/>
        <end position="649"/>
    </location>
</feature>
<keyword evidence="3" id="KW-1185">Reference proteome</keyword>